<dbReference type="Gene3D" id="3.50.50.60">
    <property type="entry name" value="FAD/NAD(P)-binding domain"/>
    <property type="match status" value="1"/>
</dbReference>
<evidence type="ECO:0000256" key="3">
    <source>
        <dbReference type="ARBA" id="ARBA00023002"/>
    </source>
</evidence>
<evidence type="ECO:0000256" key="1">
    <source>
        <dbReference type="ARBA" id="ARBA00022630"/>
    </source>
</evidence>
<gene>
    <name evidence="5" type="ORF">SAMN05421541_1383</name>
</gene>
<keyword evidence="3" id="KW-0560">Oxidoreductase</keyword>
<sequence>MRVMIIGAGIGGLTLAQALHHGGIEVSVHDRDPRVEATGGYRLHLDDRACEVLRRHLSPQHYHALLASSVSRATLQPLPECGPVLRPSGRGWRPALGGLLGPSSALTGTVLLVDVLLHDAQRCPADGAGEVRTRPEFVGPVVVAHEVGELLPQTA</sequence>
<dbReference type="Proteomes" id="UP000199645">
    <property type="component" value="Unassembled WGS sequence"/>
</dbReference>
<dbReference type="InterPro" id="IPR036188">
    <property type="entry name" value="FAD/NAD-bd_sf"/>
</dbReference>
<keyword evidence="6" id="KW-1185">Reference proteome</keyword>
<evidence type="ECO:0000256" key="4">
    <source>
        <dbReference type="ARBA" id="ARBA00023033"/>
    </source>
</evidence>
<dbReference type="SUPFAM" id="SSF51905">
    <property type="entry name" value="FAD/NAD(P)-binding domain"/>
    <property type="match status" value="1"/>
</dbReference>
<evidence type="ECO:0000313" key="5">
    <source>
        <dbReference type="EMBL" id="SFF98069.1"/>
    </source>
</evidence>
<dbReference type="OrthoDB" id="9782160at2"/>
<keyword evidence="4" id="KW-0503">Monooxygenase</keyword>
<accession>A0A1I2N5G6</accession>
<dbReference type="PANTHER" id="PTHR47178">
    <property type="entry name" value="MONOOXYGENASE, FAD-BINDING"/>
    <property type="match status" value="1"/>
</dbReference>
<organism evidence="5 6">
    <name type="scientific">Actinoplanes philippinensis</name>
    <dbReference type="NCBI Taxonomy" id="35752"/>
    <lineage>
        <taxon>Bacteria</taxon>
        <taxon>Bacillati</taxon>
        <taxon>Actinomycetota</taxon>
        <taxon>Actinomycetes</taxon>
        <taxon>Micromonosporales</taxon>
        <taxon>Micromonosporaceae</taxon>
        <taxon>Actinoplanes</taxon>
    </lineage>
</organism>
<dbReference type="PANTHER" id="PTHR47178:SF5">
    <property type="entry name" value="FAD-BINDING DOMAIN-CONTAINING PROTEIN"/>
    <property type="match status" value="1"/>
</dbReference>
<protein>
    <submittedName>
        <fullName evidence="5">FAD binding domain-containing protein</fullName>
    </submittedName>
</protein>
<dbReference type="GO" id="GO:0004497">
    <property type="term" value="F:monooxygenase activity"/>
    <property type="evidence" value="ECO:0007669"/>
    <property type="project" value="UniProtKB-KW"/>
</dbReference>
<dbReference type="STRING" id="35752.SAMN05421541_1383"/>
<name>A0A1I2N5G6_9ACTN</name>
<dbReference type="AlphaFoldDB" id="A0A1I2N5G6"/>
<proteinExistence type="predicted"/>
<evidence type="ECO:0000256" key="2">
    <source>
        <dbReference type="ARBA" id="ARBA00022827"/>
    </source>
</evidence>
<dbReference type="EMBL" id="FONV01000038">
    <property type="protein sequence ID" value="SFF98069.1"/>
    <property type="molecule type" value="Genomic_DNA"/>
</dbReference>
<keyword evidence="1" id="KW-0285">Flavoprotein</keyword>
<reference evidence="5 6" key="1">
    <citation type="submission" date="2016-10" db="EMBL/GenBank/DDBJ databases">
        <authorList>
            <person name="de Groot N.N."/>
        </authorList>
    </citation>
    <scope>NUCLEOTIDE SEQUENCE [LARGE SCALE GENOMIC DNA]</scope>
    <source>
        <strain evidence="5 6">DSM 43019</strain>
    </source>
</reference>
<keyword evidence="2" id="KW-0274">FAD</keyword>
<dbReference type="Pfam" id="PF13450">
    <property type="entry name" value="NAD_binding_8"/>
    <property type="match status" value="1"/>
</dbReference>
<evidence type="ECO:0000313" key="6">
    <source>
        <dbReference type="Proteomes" id="UP000199645"/>
    </source>
</evidence>